<evidence type="ECO:0000256" key="2">
    <source>
        <dbReference type="ARBA" id="ARBA00006824"/>
    </source>
</evidence>
<accession>A0A9Q9EFF8</accession>
<evidence type="ECO:0000313" key="8">
    <source>
        <dbReference type="EMBL" id="USW47627.1"/>
    </source>
</evidence>
<evidence type="ECO:0008006" key="10">
    <source>
        <dbReference type="Google" id="ProtNLM"/>
    </source>
</evidence>
<evidence type="ECO:0000256" key="1">
    <source>
        <dbReference type="ARBA" id="ARBA00004141"/>
    </source>
</evidence>
<comment type="subcellular location">
    <subcellularLocation>
        <location evidence="1">Membrane</location>
        <topology evidence="1">Multi-pass membrane protein</topology>
    </subcellularLocation>
</comment>
<evidence type="ECO:0000256" key="4">
    <source>
        <dbReference type="ARBA" id="ARBA00022989"/>
    </source>
</evidence>
<keyword evidence="3 6" id="KW-0812">Transmembrane</keyword>
<dbReference type="PANTHER" id="PTHR11266:SF80">
    <property type="entry name" value="PEROXISOMAL MEMBRANE PROTEIN 2"/>
    <property type="match status" value="1"/>
</dbReference>
<dbReference type="AlphaFoldDB" id="A0A9Q9EFF8"/>
<keyword evidence="5 6" id="KW-0472">Membrane</keyword>
<evidence type="ECO:0000256" key="7">
    <source>
        <dbReference type="SAM" id="MobiDB-lite"/>
    </source>
</evidence>
<dbReference type="GO" id="GO:0005778">
    <property type="term" value="C:peroxisomal membrane"/>
    <property type="evidence" value="ECO:0007669"/>
    <property type="project" value="TreeGrafter"/>
</dbReference>
<name>A0A9Q9EFF8_9PEZI</name>
<sequence length="227" mass="24475">MPSQILKSTVQAGALSTLSNVLAQVISAWQTGKPVSLNVAELLQFVTFSILACPPNCVWQAWLEAQFPAHTDHLTPSEKEELVDENIHGHALNKHSDDSTIRRRKVDHKTASGATDSPGSSKNTPGRLNVKNTAIKIALDQTVGAAVNTVLFIAGIALLRGQDLPSILSDINTKFWPMIFAGQKLWPAVSILCFTVIPQPEQRMVFGSVAGLFWGVYLSLAAGSGQH</sequence>
<dbReference type="Pfam" id="PF04117">
    <property type="entry name" value="Mpv17_PMP22"/>
    <property type="match status" value="1"/>
</dbReference>
<evidence type="ECO:0000256" key="6">
    <source>
        <dbReference type="RuleBase" id="RU363053"/>
    </source>
</evidence>
<evidence type="ECO:0000256" key="5">
    <source>
        <dbReference type="ARBA" id="ARBA00023136"/>
    </source>
</evidence>
<protein>
    <recommendedName>
        <fullName evidence="10">Integral membrane protein, Mpv17/PMP22 family</fullName>
    </recommendedName>
</protein>
<proteinExistence type="inferred from homology"/>
<reference evidence="8" key="1">
    <citation type="submission" date="2022-06" db="EMBL/GenBank/DDBJ databases">
        <title>Complete genome sequences of two strains of the flax pathogen Septoria linicola.</title>
        <authorList>
            <person name="Lapalu N."/>
            <person name="Simon A."/>
            <person name="Demenou B."/>
            <person name="Paumier D."/>
            <person name="Guillot M.-P."/>
            <person name="Gout L."/>
            <person name="Valade R."/>
        </authorList>
    </citation>
    <scope>NUCLEOTIDE SEQUENCE</scope>
    <source>
        <strain evidence="8">SE15195</strain>
    </source>
</reference>
<feature type="compositionally biased region" description="Polar residues" evidence="7">
    <location>
        <begin position="112"/>
        <end position="127"/>
    </location>
</feature>
<dbReference type="InterPro" id="IPR007248">
    <property type="entry name" value="Mpv17_PMP22"/>
</dbReference>
<feature type="transmembrane region" description="Helical" evidence="6">
    <location>
        <begin position="204"/>
        <end position="222"/>
    </location>
</feature>
<keyword evidence="4 6" id="KW-1133">Transmembrane helix</keyword>
<gene>
    <name evidence="8" type="ORF">Slin15195_G009460</name>
</gene>
<feature type="region of interest" description="Disordered" evidence="7">
    <location>
        <begin position="92"/>
        <end position="127"/>
    </location>
</feature>
<keyword evidence="9" id="KW-1185">Reference proteome</keyword>
<feature type="transmembrane region" description="Helical" evidence="6">
    <location>
        <begin position="179"/>
        <end position="197"/>
    </location>
</feature>
<feature type="compositionally biased region" description="Basic and acidic residues" evidence="7">
    <location>
        <begin position="92"/>
        <end position="101"/>
    </location>
</feature>
<evidence type="ECO:0000313" key="9">
    <source>
        <dbReference type="Proteomes" id="UP001056384"/>
    </source>
</evidence>
<dbReference type="EMBL" id="CP099418">
    <property type="protein sequence ID" value="USW47627.1"/>
    <property type="molecule type" value="Genomic_DNA"/>
</dbReference>
<dbReference type="Proteomes" id="UP001056384">
    <property type="component" value="Chromosome 1"/>
</dbReference>
<dbReference type="OrthoDB" id="10267969at2759"/>
<comment type="similarity">
    <text evidence="2 6">Belongs to the peroxisomal membrane protein PXMP2/4 family.</text>
</comment>
<dbReference type="PANTHER" id="PTHR11266">
    <property type="entry name" value="PEROXISOMAL MEMBRANE PROTEIN 2, PXMP2 MPV17"/>
    <property type="match status" value="1"/>
</dbReference>
<organism evidence="8 9">
    <name type="scientific">Septoria linicola</name>
    <dbReference type="NCBI Taxonomy" id="215465"/>
    <lineage>
        <taxon>Eukaryota</taxon>
        <taxon>Fungi</taxon>
        <taxon>Dikarya</taxon>
        <taxon>Ascomycota</taxon>
        <taxon>Pezizomycotina</taxon>
        <taxon>Dothideomycetes</taxon>
        <taxon>Dothideomycetidae</taxon>
        <taxon>Mycosphaerellales</taxon>
        <taxon>Mycosphaerellaceae</taxon>
        <taxon>Septoria</taxon>
    </lineage>
</organism>
<evidence type="ECO:0000256" key="3">
    <source>
        <dbReference type="ARBA" id="ARBA00022692"/>
    </source>
</evidence>
<feature type="transmembrane region" description="Helical" evidence="6">
    <location>
        <begin position="137"/>
        <end position="159"/>
    </location>
</feature>